<evidence type="ECO:0008006" key="3">
    <source>
        <dbReference type="Google" id="ProtNLM"/>
    </source>
</evidence>
<feature type="non-terminal residue" evidence="1">
    <location>
        <position position="1"/>
    </location>
</feature>
<keyword evidence="2" id="KW-1185">Reference proteome</keyword>
<accession>A0ABN9S0T1</accession>
<sequence length="116" mass="13134">IALAPDGDRSVLAAIATMDREQLAQAVVELTAELATSARHGAAARKLAERRRQKLVVKTRKQAMQITALQARLRGFTFLKETPKQRRRAAEPAAPLRQWLSREGWHRLGFKRNYGY</sequence>
<comment type="caution">
    <text evidence="1">The sequence shown here is derived from an EMBL/GenBank/DDBJ whole genome shotgun (WGS) entry which is preliminary data.</text>
</comment>
<dbReference type="Proteomes" id="UP001189429">
    <property type="component" value="Unassembled WGS sequence"/>
</dbReference>
<gene>
    <name evidence="1" type="ORF">PCOR1329_LOCUS25353</name>
</gene>
<dbReference type="EMBL" id="CAUYUJ010008857">
    <property type="protein sequence ID" value="CAK0825153.1"/>
    <property type="molecule type" value="Genomic_DNA"/>
</dbReference>
<protein>
    <recommendedName>
        <fullName evidence="3">Transposase</fullName>
    </recommendedName>
</protein>
<name>A0ABN9S0T1_9DINO</name>
<feature type="non-terminal residue" evidence="1">
    <location>
        <position position="116"/>
    </location>
</feature>
<evidence type="ECO:0000313" key="2">
    <source>
        <dbReference type="Proteomes" id="UP001189429"/>
    </source>
</evidence>
<evidence type="ECO:0000313" key="1">
    <source>
        <dbReference type="EMBL" id="CAK0825153.1"/>
    </source>
</evidence>
<proteinExistence type="predicted"/>
<reference evidence="1" key="1">
    <citation type="submission" date="2023-10" db="EMBL/GenBank/DDBJ databases">
        <authorList>
            <person name="Chen Y."/>
            <person name="Shah S."/>
            <person name="Dougan E. K."/>
            <person name="Thang M."/>
            <person name="Chan C."/>
        </authorList>
    </citation>
    <scope>NUCLEOTIDE SEQUENCE [LARGE SCALE GENOMIC DNA]</scope>
</reference>
<organism evidence="1 2">
    <name type="scientific">Prorocentrum cordatum</name>
    <dbReference type="NCBI Taxonomy" id="2364126"/>
    <lineage>
        <taxon>Eukaryota</taxon>
        <taxon>Sar</taxon>
        <taxon>Alveolata</taxon>
        <taxon>Dinophyceae</taxon>
        <taxon>Prorocentrales</taxon>
        <taxon>Prorocentraceae</taxon>
        <taxon>Prorocentrum</taxon>
    </lineage>
</organism>